<feature type="region of interest" description="Disordered" evidence="1">
    <location>
        <begin position="1"/>
        <end position="97"/>
    </location>
</feature>
<name>A0A810Q3E7_9FIRM</name>
<keyword evidence="2" id="KW-0614">Plasmid</keyword>
<dbReference type="AlphaFoldDB" id="A0A810Q3E7"/>
<feature type="compositionally biased region" description="Basic and acidic residues" evidence="1">
    <location>
        <begin position="29"/>
        <end position="44"/>
    </location>
</feature>
<evidence type="ECO:0008006" key="4">
    <source>
        <dbReference type="Google" id="ProtNLM"/>
    </source>
</evidence>
<dbReference type="EMBL" id="AP023417">
    <property type="protein sequence ID" value="BCK80226.1"/>
    <property type="molecule type" value="Genomic_DNA"/>
</dbReference>
<feature type="compositionally biased region" description="Basic and acidic residues" evidence="1">
    <location>
        <begin position="220"/>
        <end position="229"/>
    </location>
</feature>
<organism evidence="2 3">
    <name type="scientific">Vescimonas fastidiosa</name>
    <dbReference type="NCBI Taxonomy" id="2714353"/>
    <lineage>
        <taxon>Bacteria</taxon>
        <taxon>Bacillati</taxon>
        <taxon>Bacillota</taxon>
        <taxon>Clostridia</taxon>
        <taxon>Eubacteriales</taxon>
        <taxon>Oscillospiraceae</taxon>
        <taxon>Vescimonas</taxon>
    </lineage>
</organism>
<feature type="compositionally biased region" description="Polar residues" evidence="1">
    <location>
        <begin position="49"/>
        <end position="63"/>
    </location>
</feature>
<sequence length="282" mass="32162">MGVYSEIAADLRDNVQDRSPTIQDAAELASRRADDRQQAEEEQAKALLSQMQQNADDSPSPSNLEADKKAEEDRKRQEHEQAEAKRKAEWEARQRAKEEAEQAAWENAVAMSDDEVMAASMKRVGDDSERLTRRNMKQCVTEYIQTLCLEDVAFARNVMHPRKNMVNCFRYINRKALEFAKQEMEDNDVKPSAEGYGTDVPDGLCYQWAEEYFKDLNAKEDRGQEEKFVPRPYYGGRSSTTKKAEKKKAEKPAAKKEKAANTAKENESLDDQLSFDSLEVSA</sequence>
<keyword evidence="3" id="KW-1185">Reference proteome</keyword>
<evidence type="ECO:0000256" key="1">
    <source>
        <dbReference type="SAM" id="MobiDB-lite"/>
    </source>
</evidence>
<dbReference type="Proteomes" id="UP000681343">
    <property type="component" value="Plasmid pMM35_02"/>
</dbReference>
<evidence type="ECO:0000313" key="3">
    <source>
        <dbReference type="Proteomes" id="UP000681343"/>
    </source>
</evidence>
<accession>A0A810Q3E7</accession>
<feature type="compositionally biased region" description="Basic and acidic residues" evidence="1">
    <location>
        <begin position="247"/>
        <end position="267"/>
    </location>
</feature>
<dbReference type="KEGG" id="vfa:MM35RIKEN_24180"/>
<geneLocation type="plasmid" evidence="2 3">
    <name>pMM35_02</name>
</geneLocation>
<evidence type="ECO:0000313" key="2">
    <source>
        <dbReference type="EMBL" id="BCK80226.1"/>
    </source>
</evidence>
<dbReference type="RefSeq" id="WP_212822246.1">
    <property type="nucleotide sequence ID" value="NZ_AP023417.1"/>
</dbReference>
<protein>
    <recommendedName>
        <fullName evidence="4">PcfK-like protein</fullName>
    </recommendedName>
</protein>
<feature type="compositionally biased region" description="Basic and acidic residues" evidence="1">
    <location>
        <begin position="65"/>
        <end position="97"/>
    </location>
</feature>
<feature type="region of interest" description="Disordered" evidence="1">
    <location>
        <begin position="220"/>
        <end position="282"/>
    </location>
</feature>
<proteinExistence type="predicted"/>
<gene>
    <name evidence="2" type="ORF">MM35RIKEN_24180</name>
</gene>
<reference evidence="2" key="1">
    <citation type="submission" date="2020-09" db="EMBL/GenBank/DDBJ databases">
        <title>New species isolated from human feces.</title>
        <authorList>
            <person name="Kitahara M."/>
            <person name="Shigeno Y."/>
            <person name="Shime M."/>
            <person name="Matsumoto Y."/>
            <person name="Nakamura S."/>
            <person name="Motooka D."/>
            <person name="Fukuoka S."/>
            <person name="Nishikawa H."/>
            <person name="Benno Y."/>
        </authorList>
    </citation>
    <scope>NUCLEOTIDE SEQUENCE</scope>
    <source>
        <strain evidence="2">MM35</strain>
        <plasmid evidence="2">pMM35_02</plasmid>
    </source>
</reference>